<dbReference type="PANTHER" id="PTHR13392">
    <property type="entry name" value="ATAXIN 1"/>
    <property type="match status" value="1"/>
</dbReference>
<dbReference type="GO" id="GO:0006355">
    <property type="term" value="P:regulation of DNA-templated transcription"/>
    <property type="evidence" value="ECO:0007669"/>
    <property type="project" value="InterPro"/>
</dbReference>
<comment type="caution">
    <text evidence="9">The sequence shown here is derived from an EMBL/GenBank/DDBJ whole genome shotgun (WGS) entry which is preliminary data.</text>
</comment>
<dbReference type="InterPro" id="IPR003652">
    <property type="entry name" value="Ataxin_AXH_dom"/>
</dbReference>
<evidence type="ECO:0000256" key="6">
    <source>
        <dbReference type="ARBA" id="ARBA00023242"/>
    </source>
</evidence>
<feature type="region of interest" description="Disordered" evidence="7">
    <location>
        <begin position="527"/>
        <end position="587"/>
    </location>
</feature>
<evidence type="ECO:0000313" key="9">
    <source>
        <dbReference type="EMBL" id="KAG5682860.1"/>
    </source>
</evidence>
<proteinExistence type="predicted"/>
<dbReference type="GO" id="GO:0003723">
    <property type="term" value="F:RNA binding"/>
    <property type="evidence" value="ECO:0007669"/>
    <property type="project" value="InterPro"/>
</dbReference>
<feature type="compositionally biased region" description="Low complexity" evidence="7">
    <location>
        <begin position="248"/>
        <end position="265"/>
    </location>
</feature>
<dbReference type="SMART" id="SM00536">
    <property type="entry name" value="AXH"/>
    <property type="match status" value="1"/>
</dbReference>
<feature type="region of interest" description="Disordered" evidence="7">
    <location>
        <begin position="208"/>
        <end position="304"/>
    </location>
</feature>
<dbReference type="Pfam" id="PF08517">
    <property type="entry name" value="AXH"/>
    <property type="match status" value="1"/>
</dbReference>
<feature type="compositionally biased region" description="Low complexity" evidence="7">
    <location>
        <begin position="102"/>
        <end position="122"/>
    </location>
</feature>
<keyword evidence="6" id="KW-0539">Nucleus</keyword>
<evidence type="ECO:0000256" key="3">
    <source>
        <dbReference type="ARBA" id="ARBA00023015"/>
    </source>
</evidence>
<keyword evidence="2" id="KW-0678">Repressor</keyword>
<feature type="region of interest" description="Disordered" evidence="7">
    <location>
        <begin position="97"/>
        <end position="122"/>
    </location>
</feature>
<keyword evidence="10" id="KW-1185">Reference proteome</keyword>
<evidence type="ECO:0000256" key="7">
    <source>
        <dbReference type="SAM" id="MobiDB-lite"/>
    </source>
</evidence>
<evidence type="ECO:0000256" key="1">
    <source>
        <dbReference type="ARBA" id="ARBA00004123"/>
    </source>
</evidence>
<dbReference type="AlphaFoldDB" id="A0A9J6CLM1"/>
<keyword evidence="3" id="KW-0805">Transcription regulation</keyword>
<feature type="compositionally biased region" description="Low complexity" evidence="7">
    <location>
        <begin position="547"/>
        <end position="559"/>
    </location>
</feature>
<dbReference type="GO" id="GO:0003677">
    <property type="term" value="F:DNA binding"/>
    <property type="evidence" value="ECO:0007669"/>
    <property type="project" value="UniProtKB-KW"/>
</dbReference>
<feature type="compositionally biased region" description="Polar residues" evidence="7">
    <location>
        <begin position="456"/>
        <end position="480"/>
    </location>
</feature>
<dbReference type="Gene3D" id="2.170.16.10">
    <property type="entry name" value="Hedgehog/Intein (Hint) domain"/>
    <property type="match status" value="1"/>
</dbReference>
<protein>
    <recommendedName>
        <fullName evidence="8">AXH domain-containing protein</fullName>
    </recommendedName>
</protein>
<dbReference type="EMBL" id="JADBJN010000001">
    <property type="protein sequence ID" value="KAG5682860.1"/>
    <property type="molecule type" value="Genomic_DNA"/>
</dbReference>
<gene>
    <name evidence="9" type="ORF">PVAND_012181</name>
</gene>
<sequence length="587" mass="64023">MLSAVELHTGANSGFYPSFSRPPVSSDVPYTPPSMSETEFARPKPKNIAALNGLSSPTHKYSHHHEQNGPVNLAVNHHAAAQRQVEKEHGEKEIDVVGLGTSSSSPSFVTSSSPRISSSSYPAASLGSNAYQALNYNFYGNRYGAPLFPHRSAYTQHHASRPPTYLPSQLEYPSYLSAAAAMTSYGSTAYSSSLTQSTAAAAEALSQAVSHKSANERSHSMSSLTNGHHHPYSMKDKEPKSAGPRLIGSSSDDLRNGSSSNNNNNFKVPSSGKEGSLKHRILTTSTRPHDNGKHGTINHPANRSPISNNSYLNFTRGSLIELSNGSLRRVEDLRTEDFVMSAEKSQDLQLADSTVVKILPAINNYVMITFSYDSNRSKVDIEAKMEHPFFVYGQGWASCNPEGSMHAFGLKCNRLQVGDVCISLKPREQKSSPPLSPLAQKRPREIFQHPPKEQQQELMPQNLSRRPSASIPTSATDTMSSYSPSLYNHLQMSLFAAAASHGRAMSSFGPFLNQDDVAAHLQSHELNTSLNNNNSPDKLPMLMSKNSSSSSTAATVTSDDYADDLQSRKRRWSAPDIDGDEQQPRKV</sequence>
<feature type="region of interest" description="Disordered" evidence="7">
    <location>
        <begin position="12"/>
        <end position="68"/>
    </location>
</feature>
<accession>A0A9J6CLM1</accession>
<feature type="compositionally biased region" description="Polar residues" evidence="7">
    <location>
        <begin position="527"/>
        <end position="536"/>
    </location>
</feature>
<evidence type="ECO:0000259" key="8">
    <source>
        <dbReference type="PROSITE" id="PS51148"/>
    </source>
</evidence>
<feature type="region of interest" description="Disordered" evidence="7">
    <location>
        <begin position="451"/>
        <end position="480"/>
    </location>
</feature>
<comment type="subcellular location">
    <subcellularLocation>
        <location evidence="1">Nucleus</location>
    </subcellularLocation>
</comment>
<dbReference type="GO" id="GO:0005634">
    <property type="term" value="C:nucleus"/>
    <property type="evidence" value="ECO:0007669"/>
    <property type="project" value="UniProtKB-SubCell"/>
</dbReference>
<dbReference type="InterPro" id="IPR043404">
    <property type="entry name" value="ATAXIN1-like"/>
</dbReference>
<reference evidence="9" key="1">
    <citation type="submission" date="2021-03" db="EMBL/GenBank/DDBJ databases">
        <title>Chromosome level genome of the anhydrobiotic midge Polypedilum vanderplanki.</title>
        <authorList>
            <person name="Yoshida Y."/>
            <person name="Kikawada T."/>
            <person name="Gusev O."/>
        </authorList>
    </citation>
    <scope>NUCLEOTIDE SEQUENCE</scope>
    <source>
        <strain evidence="9">NIAS01</strain>
        <tissue evidence="9">Whole body or cell culture</tissue>
    </source>
</reference>
<dbReference type="PROSITE" id="PS51148">
    <property type="entry name" value="AXH"/>
    <property type="match status" value="1"/>
</dbReference>
<dbReference type="PANTHER" id="PTHR13392:SF13">
    <property type="entry name" value="AXH DOMAIN-CONTAINING PROTEIN"/>
    <property type="match status" value="1"/>
</dbReference>
<dbReference type="OrthoDB" id="10000452at2759"/>
<feature type="domain" description="AXH" evidence="8">
    <location>
        <begin position="302"/>
        <end position="432"/>
    </location>
</feature>
<evidence type="ECO:0000313" key="10">
    <source>
        <dbReference type="Proteomes" id="UP001107558"/>
    </source>
</evidence>
<dbReference type="Proteomes" id="UP001107558">
    <property type="component" value="Chromosome 1"/>
</dbReference>
<keyword evidence="5" id="KW-0804">Transcription</keyword>
<name>A0A9J6CLM1_POLVA</name>
<evidence type="ECO:0000256" key="4">
    <source>
        <dbReference type="ARBA" id="ARBA00023125"/>
    </source>
</evidence>
<keyword evidence="4" id="KW-0238">DNA-binding</keyword>
<dbReference type="InterPro" id="IPR036096">
    <property type="entry name" value="Ataxin_AXH_dom_sf"/>
</dbReference>
<evidence type="ECO:0000256" key="2">
    <source>
        <dbReference type="ARBA" id="ARBA00022491"/>
    </source>
</evidence>
<dbReference type="SUPFAM" id="SSF102031">
    <property type="entry name" value="AXH domain"/>
    <property type="match status" value="1"/>
</dbReference>
<evidence type="ECO:0000256" key="5">
    <source>
        <dbReference type="ARBA" id="ARBA00023163"/>
    </source>
</evidence>
<organism evidence="9 10">
    <name type="scientific">Polypedilum vanderplanki</name>
    <name type="common">Sleeping chironomid midge</name>
    <dbReference type="NCBI Taxonomy" id="319348"/>
    <lineage>
        <taxon>Eukaryota</taxon>
        <taxon>Metazoa</taxon>
        <taxon>Ecdysozoa</taxon>
        <taxon>Arthropoda</taxon>
        <taxon>Hexapoda</taxon>
        <taxon>Insecta</taxon>
        <taxon>Pterygota</taxon>
        <taxon>Neoptera</taxon>
        <taxon>Endopterygota</taxon>
        <taxon>Diptera</taxon>
        <taxon>Nematocera</taxon>
        <taxon>Chironomoidea</taxon>
        <taxon>Chironomidae</taxon>
        <taxon>Chironominae</taxon>
        <taxon>Polypedilum</taxon>
        <taxon>Polypedilum</taxon>
    </lineage>
</organism>